<proteinExistence type="predicted"/>
<evidence type="ECO:0000313" key="1">
    <source>
        <dbReference type="EMBL" id="GMQ62367.1"/>
    </source>
</evidence>
<comment type="caution">
    <text evidence="1">The sequence shown here is derived from an EMBL/GenBank/DDBJ whole genome shotgun (WGS) entry which is preliminary data.</text>
</comment>
<keyword evidence="1" id="KW-0547">Nucleotide-binding</keyword>
<evidence type="ECO:0000313" key="2">
    <source>
        <dbReference type="Proteomes" id="UP001374599"/>
    </source>
</evidence>
<organism evidence="1 2">
    <name type="scientific">Vallitalea maricola</name>
    <dbReference type="NCBI Taxonomy" id="3074433"/>
    <lineage>
        <taxon>Bacteria</taxon>
        <taxon>Bacillati</taxon>
        <taxon>Bacillota</taxon>
        <taxon>Clostridia</taxon>
        <taxon>Lachnospirales</taxon>
        <taxon>Vallitaleaceae</taxon>
        <taxon>Vallitalea</taxon>
    </lineage>
</organism>
<dbReference type="Proteomes" id="UP001374599">
    <property type="component" value="Unassembled WGS sequence"/>
</dbReference>
<keyword evidence="1" id="KW-0067">ATP-binding</keyword>
<gene>
    <name evidence="1" type="ORF">AN2V17_15990</name>
</gene>
<protein>
    <submittedName>
        <fullName evidence="1">ABC transporter ATP-binding protein</fullName>
    </submittedName>
</protein>
<dbReference type="EMBL" id="BTPU01000025">
    <property type="protein sequence ID" value="GMQ62367.1"/>
    <property type="molecule type" value="Genomic_DNA"/>
</dbReference>
<reference evidence="1" key="1">
    <citation type="submission" date="2023-09" db="EMBL/GenBank/DDBJ databases">
        <title>Vallitalea sediminicola and Vallitalea maricola sp. nov., anaerobic bacteria isolated from marine sediment.</title>
        <authorList>
            <person name="Hirano S."/>
            <person name="Maeda A."/>
            <person name="Terahara T."/>
            <person name="Mori K."/>
            <person name="Hamada M."/>
            <person name="Matsumoto R."/>
            <person name="Kobayashi T."/>
        </authorList>
    </citation>
    <scope>NUCLEOTIDE SEQUENCE</scope>
    <source>
        <strain evidence="1">AN17-2</strain>
    </source>
</reference>
<keyword evidence="2" id="KW-1185">Reference proteome</keyword>
<sequence length="248" mass="27702">MKEAIKVNQLSKAYNELPVVKNVSISVKKGTVFGLLGANGAGKTTTIECILGTKKFDSGTVSILGVDPQKNRKELFEKVGVQFQEANYQDRITVGELCQVTQSLYKKTAIYHNLLKEFGIFDKLKSPVSTLSGGERQRLFIILALIPEPEIVFLDELTTGLDARARRDVWKILSSLKTKGLTILLTSHFMDEVEALCDSICILKKGEIVFYGTVSEAIAQSPCEKFEDAYLWYTDEEDKEYENISNNA</sequence>
<accession>A0ACB5UHC7</accession>
<name>A0ACB5UHC7_9FIRM</name>